<dbReference type="PANTHER" id="PTHR48081">
    <property type="entry name" value="AB HYDROLASE SUPERFAMILY PROTEIN C4A8.06C"/>
    <property type="match status" value="1"/>
</dbReference>
<evidence type="ECO:0000259" key="2">
    <source>
        <dbReference type="Pfam" id="PF20434"/>
    </source>
</evidence>
<proteinExistence type="predicted"/>
<dbReference type="Proteomes" id="UP000285190">
    <property type="component" value="Unassembled WGS sequence"/>
</dbReference>
<dbReference type="AlphaFoldDB" id="A0A418WVZ1"/>
<dbReference type="EMBL" id="QYUN01000003">
    <property type="protein sequence ID" value="RJF96759.1"/>
    <property type="molecule type" value="Genomic_DNA"/>
</dbReference>
<reference evidence="3 4" key="1">
    <citation type="submission" date="2018-09" db="EMBL/GenBank/DDBJ databases">
        <authorList>
            <person name="Zhu H."/>
        </authorList>
    </citation>
    <scope>NUCLEOTIDE SEQUENCE [LARGE SCALE GENOMIC DNA]</scope>
    <source>
        <strain evidence="3 4">K2R10-39</strain>
    </source>
</reference>
<evidence type="ECO:0000313" key="4">
    <source>
        <dbReference type="Proteomes" id="UP000285190"/>
    </source>
</evidence>
<feature type="domain" description="BD-FAE-like" evidence="2">
    <location>
        <begin position="69"/>
        <end position="157"/>
    </location>
</feature>
<dbReference type="GO" id="GO:0016787">
    <property type="term" value="F:hydrolase activity"/>
    <property type="evidence" value="ECO:0007669"/>
    <property type="project" value="UniProtKB-KW"/>
</dbReference>
<dbReference type="SUPFAM" id="SSF53474">
    <property type="entry name" value="alpha/beta-Hydrolases"/>
    <property type="match status" value="1"/>
</dbReference>
<dbReference type="InterPro" id="IPR029058">
    <property type="entry name" value="AB_hydrolase_fold"/>
</dbReference>
<evidence type="ECO:0000256" key="1">
    <source>
        <dbReference type="ARBA" id="ARBA00022801"/>
    </source>
</evidence>
<sequence length="277" mass="29730">MKAVYRGMDQAALDAGYNNSAAVRNSGLLLQDFDRRSAALRAAHDAHLDLRYGPAPRNRIDYFAADRPGSLLIFIHGGYWQMRAKETFSFLASGPLAHGMHVAMIGYTLAPDISLAGIVDEVCAAITWLKIHAADLGGDPDRMIVSGWSAGGHLTAMCLEQPGVIGGLAISGIYDLEPVRLSYLNEKLRLTEEDERSLSPLHRPLSPRPLVLACGTAELSELQRQSEQFAAARSGLPGKLLPLAQHDHFTILNELADPQGVLALEACALAGLGADAD</sequence>
<name>A0A418WVZ1_9BURK</name>
<dbReference type="Gene3D" id="3.40.50.1820">
    <property type="entry name" value="alpha/beta hydrolase"/>
    <property type="match status" value="1"/>
</dbReference>
<accession>A0A418WVZ1</accession>
<dbReference type="InterPro" id="IPR050300">
    <property type="entry name" value="GDXG_lipolytic_enzyme"/>
</dbReference>
<dbReference type="Pfam" id="PF20434">
    <property type="entry name" value="BD-FAE"/>
    <property type="match status" value="1"/>
</dbReference>
<organism evidence="3 4">
    <name type="scientific">Noviherbaspirillum cavernae</name>
    <dbReference type="NCBI Taxonomy" id="2320862"/>
    <lineage>
        <taxon>Bacteria</taxon>
        <taxon>Pseudomonadati</taxon>
        <taxon>Pseudomonadota</taxon>
        <taxon>Betaproteobacteria</taxon>
        <taxon>Burkholderiales</taxon>
        <taxon>Oxalobacteraceae</taxon>
        <taxon>Noviherbaspirillum</taxon>
    </lineage>
</organism>
<gene>
    <name evidence="3" type="ORF">D3870_20400</name>
</gene>
<dbReference type="OrthoDB" id="9771666at2"/>
<keyword evidence="4" id="KW-1185">Reference proteome</keyword>
<dbReference type="RefSeq" id="WP_119742897.1">
    <property type="nucleotide sequence ID" value="NZ_QYUN01000003.1"/>
</dbReference>
<dbReference type="PANTHER" id="PTHR48081:SF33">
    <property type="entry name" value="KYNURENINE FORMAMIDASE"/>
    <property type="match status" value="1"/>
</dbReference>
<keyword evidence="1 3" id="KW-0378">Hydrolase</keyword>
<dbReference type="InterPro" id="IPR049492">
    <property type="entry name" value="BD-FAE-like_dom"/>
</dbReference>
<protein>
    <submittedName>
        <fullName evidence="3">Alpha/beta hydrolase</fullName>
    </submittedName>
</protein>
<comment type="caution">
    <text evidence="3">The sequence shown here is derived from an EMBL/GenBank/DDBJ whole genome shotgun (WGS) entry which is preliminary data.</text>
</comment>
<evidence type="ECO:0000313" key="3">
    <source>
        <dbReference type="EMBL" id="RJF96759.1"/>
    </source>
</evidence>